<dbReference type="AlphaFoldDB" id="A0A0S8FQ01"/>
<proteinExistence type="inferred from homology"/>
<dbReference type="GO" id="GO:0006508">
    <property type="term" value="P:proteolysis"/>
    <property type="evidence" value="ECO:0007669"/>
    <property type="project" value="UniProtKB-KW"/>
</dbReference>
<protein>
    <submittedName>
        <fullName evidence="9">Peptidase M28</fullName>
    </submittedName>
</protein>
<keyword evidence="5" id="KW-0378">Hydrolase</keyword>
<organism evidence="9 10">
    <name type="scientific">candidate division WOR_3 bacterium SM23_42</name>
    <dbReference type="NCBI Taxonomy" id="1703779"/>
    <lineage>
        <taxon>Bacteria</taxon>
        <taxon>Bacteria division WOR-3</taxon>
    </lineage>
</organism>
<feature type="binding site" evidence="8">
    <location>
        <position position="212"/>
    </location>
    <ligand>
        <name>Zn(2+)</name>
        <dbReference type="ChEBI" id="CHEBI:29105"/>
        <label>2</label>
    </ligand>
</feature>
<dbReference type="GO" id="GO:0004177">
    <property type="term" value="F:aminopeptidase activity"/>
    <property type="evidence" value="ECO:0007669"/>
    <property type="project" value="UniProtKB-UniRule"/>
</dbReference>
<name>A0A0S8FQ01_UNCW3</name>
<keyword evidence="3" id="KW-0645">Protease</keyword>
<evidence type="ECO:0000313" key="9">
    <source>
        <dbReference type="EMBL" id="KPK62743.1"/>
    </source>
</evidence>
<dbReference type="SUPFAM" id="SSF101821">
    <property type="entry name" value="Aminopeptidase/glucanase lid domain"/>
    <property type="match status" value="1"/>
</dbReference>
<evidence type="ECO:0000256" key="3">
    <source>
        <dbReference type="ARBA" id="ARBA00022670"/>
    </source>
</evidence>
<dbReference type="InterPro" id="IPR023367">
    <property type="entry name" value="Peptidase_M42_dom2"/>
</dbReference>
<feature type="binding site" evidence="8">
    <location>
        <position position="179"/>
    </location>
    <ligand>
        <name>Zn(2+)</name>
        <dbReference type="ChEBI" id="CHEBI:29105"/>
        <label>1</label>
    </ligand>
</feature>
<reference evidence="9 10" key="1">
    <citation type="journal article" date="2015" name="Microbiome">
        <title>Genomic resolution of linkages in carbon, nitrogen, and sulfur cycling among widespread estuary sediment bacteria.</title>
        <authorList>
            <person name="Baker B.J."/>
            <person name="Lazar C.S."/>
            <person name="Teske A.P."/>
            <person name="Dick G.J."/>
        </authorList>
    </citation>
    <scope>NUCLEOTIDE SEQUENCE [LARGE SCALE GENOMIC DNA]</scope>
    <source>
        <strain evidence="9">SM23_42</strain>
    </source>
</reference>
<feature type="binding site" evidence="8">
    <location>
        <position position="320"/>
    </location>
    <ligand>
        <name>Zn(2+)</name>
        <dbReference type="ChEBI" id="CHEBI:29105"/>
        <label>2</label>
    </ligand>
</feature>
<evidence type="ECO:0000256" key="7">
    <source>
        <dbReference type="PIRSR" id="PIRSR001123-1"/>
    </source>
</evidence>
<evidence type="ECO:0000256" key="6">
    <source>
        <dbReference type="PIRNR" id="PIRNR001123"/>
    </source>
</evidence>
<dbReference type="InterPro" id="IPR008007">
    <property type="entry name" value="Peptidase_M42"/>
</dbReference>
<dbReference type="InterPro" id="IPR051464">
    <property type="entry name" value="Peptidase_M42_aminopept"/>
</dbReference>
<dbReference type="EMBL" id="LJUJ01000027">
    <property type="protein sequence ID" value="KPK62743.1"/>
    <property type="molecule type" value="Genomic_DNA"/>
</dbReference>
<feature type="binding site" evidence="8">
    <location>
        <position position="63"/>
    </location>
    <ligand>
        <name>Zn(2+)</name>
        <dbReference type="ChEBI" id="CHEBI:29105"/>
        <label>1</label>
    </ligand>
</feature>
<accession>A0A0S8FQ01</accession>
<keyword evidence="2" id="KW-0031">Aminopeptidase</keyword>
<dbReference type="Proteomes" id="UP000051373">
    <property type="component" value="Unassembled WGS sequence"/>
</dbReference>
<comment type="similarity">
    <text evidence="1 6">Belongs to the peptidase M42 family.</text>
</comment>
<dbReference type="Gene3D" id="2.40.30.40">
    <property type="entry name" value="Peptidase M42, domain 2"/>
    <property type="match status" value="1"/>
</dbReference>
<feature type="active site" description="Proton acceptor" evidence="7">
    <location>
        <position position="211"/>
    </location>
</feature>
<evidence type="ECO:0000313" key="10">
    <source>
        <dbReference type="Proteomes" id="UP000051373"/>
    </source>
</evidence>
<evidence type="ECO:0000256" key="1">
    <source>
        <dbReference type="ARBA" id="ARBA00006272"/>
    </source>
</evidence>
<comment type="cofactor">
    <cofactor evidence="8">
        <name>a divalent metal cation</name>
        <dbReference type="ChEBI" id="CHEBI:60240"/>
    </cofactor>
    <text evidence="8">Binds 2 divalent metal cations per subunit.</text>
</comment>
<evidence type="ECO:0000256" key="2">
    <source>
        <dbReference type="ARBA" id="ARBA00022438"/>
    </source>
</evidence>
<dbReference type="PANTHER" id="PTHR32481">
    <property type="entry name" value="AMINOPEPTIDASE"/>
    <property type="match status" value="1"/>
</dbReference>
<dbReference type="PANTHER" id="PTHR32481:SF0">
    <property type="entry name" value="AMINOPEPTIDASE YPDE-RELATED"/>
    <property type="match status" value="1"/>
</dbReference>
<evidence type="ECO:0000256" key="8">
    <source>
        <dbReference type="PIRSR" id="PIRSR001123-2"/>
    </source>
</evidence>
<dbReference type="Gene3D" id="3.40.630.10">
    <property type="entry name" value="Zn peptidases"/>
    <property type="match status" value="1"/>
</dbReference>
<dbReference type="PIRSF" id="PIRSF001123">
    <property type="entry name" value="PepA_GA"/>
    <property type="match status" value="1"/>
</dbReference>
<dbReference type="Pfam" id="PF05343">
    <property type="entry name" value="Peptidase_M42"/>
    <property type="match status" value="1"/>
</dbReference>
<dbReference type="CDD" id="cd05656">
    <property type="entry name" value="M42_Frv"/>
    <property type="match status" value="1"/>
</dbReference>
<dbReference type="SUPFAM" id="SSF53187">
    <property type="entry name" value="Zn-dependent exopeptidases"/>
    <property type="match status" value="1"/>
</dbReference>
<dbReference type="STRING" id="1703779.AMJ83_09960"/>
<feature type="binding site" evidence="8">
    <location>
        <position position="234"/>
    </location>
    <ligand>
        <name>Zn(2+)</name>
        <dbReference type="ChEBI" id="CHEBI:29105"/>
        <label>1</label>
    </ligand>
</feature>
<evidence type="ECO:0000256" key="4">
    <source>
        <dbReference type="ARBA" id="ARBA00022723"/>
    </source>
</evidence>
<dbReference type="GO" id="GO:0046872">
    <property type="term" value="F:metal ion binding"/>
    <property type="evidence" value="ECO:0007669"/>
    <property type="project" value="UniProtKB-UniRule"/>
</dbReference>
<comment type="caution">
    <text evidence="9">The sequence shown here is derived from an EMBL/GenBank/DDBJ whole genome shotgun (WGS) entry which is preliminary data.</text>
</comment>
<evidence type="ECO:0000256" key="5">
    <source>
        <dbReference type="ARBA" id="ARBA00022801"/>
    </source>
</evidence>
<keyword evidence="4 8" id="KW-0479">Metal-binding</keyword>
<feature type="binding site" evidence="8">
    <location>
        <position position="179"/>
    </location>
    <ligand>
        <name>Zn(2+)</name>
        <dbReference type="ChEBI" id="CHEBI:29105"/>
        <label>2</label>
    </ligand>
</feature>
<sequence length="355" mass="38998">MDRIEILKELSEAFGISGYEENVINLLKKHFGDRVSISRDRIGSVIARKVGKSERPKIMFSAHMDEIGFMVKEITKEGFIKFLPIGGWWAGNIPGMKVRIRTRKGGDIPGVVGLKPIHELTPEERKKLPEIKDMYIDVGGSKNFNSKEKLDIRPGDPIVPEGSFERMANSNLLVGKAWDDRVGCALLISLLDNIAGDEHPNTVYLVGSVQEEVGLRGARTSAYAVEPDIGFALDVSLSRDTPGNDGEAAERLGGGASVLVYDSTMIPHVKLREFVCDLAEANKIPYHLTSIKGGYDTGTIHLTKFGVPCLALGVPTRYVHSSSGIISLEDYDNILELITLIVKSLDEKVLNQILE</sequence>
<gene>
    <name evidence="9" type="ORF">AMJ83_09960</name>
</gene>